<dbReference type="Gene3D" id="3.40.50.11550">
    <property type="match status" value="1"/>
</dbReference>
<dbReference type="EMBL" id="BAABFL010000024">
    <property type="protein sequence ID" value="GAA4648071.1"/>
    <property type="molecule type" value="Genomic_DNA"/>
</dbReference>
<dbReference type="Gene3D" id="1.10.8.760">
    <property type="entry name" value="Haem-binding uptake, Tiki superfamily, ChaN, domain 2"/>
    <property type="match status" value="1"/>
</dbReference>
<dbReference type="PROSITE" id="PS51257">
    <property type="entry name" value="PROKAR_LIPOPROTEIN"/>
    <property type="match status" value="1"/>
</dbReference>
<proteinExistence type="predicted"/>
<evidence type="ECO:0000313" key="3">
    <source>
        <dbReference type="EMBL" id="GAA4648071.1"/>
    </source>
</evidence>
<dbReference type="PIRSF" id="PIRSF020419">
    <property type="entry name" value="Fe_uptake_reg_CjrA_prd"/>
    <property type="match status" value="1"/>
</dbReference>
<keyword evidence="4" id="KW-1185">Reference proteome</keyword>
<evidence type="ECO:0000313" key="4">
    <source>
        <dbReference type="Proteomes" id="UP001500604"/>
    </source>
</evidence>
<keyword evidence="3" id="KW-0449">Lipoprotein</keyword>
<dbReference type="RefSeq" id="WP_345193246.1">
    <property type="nucleotide sequence ID" value="NZ_BAABFL010000024.1"/>
</dbReference>
<feature type="signal peptide" evidence="1">
    <location>
        <begin position="1"/>
        <end position="26"/>
    </location>
</feature>
<keyword evidence="1" id="KW-0732">Signal</keyword>
<organism evidence="3 4">
    <name type="scientific">Kistimonas scapharcae</name>
    <dbReference type="NCBI Taxonomy" id="1036133"/>
    <lineage>
        <taxon>Bacteria</taxon>
        <taxon>Pseudomonadati</taxon>
        <taxon>Pseudomonadota</taxon>
        <taxon>Gammaproteobacteria</taxon>
        <taxon>Oceanospirillales</taxon>
        <taxon>Endozoicomonadaceae</taxon>
        <taxon>Kistimonas</taxon>
    </lineage>
</organism>
<dbReference type="Pfam" id="PF04187">
    <property type="entry name" value="Cofac_haem_bdg"/>
    <property type="match status" value="1"/>
</dbReference>
<feature type="domain" description="Haem-binding uptake Tiki superfamily ChaN" evidence="2">
    <location>
        <begin position="51"/>
        <end position="241"/>
    </location>
</feature>
<protein>
    <submittedName>
        <fullName evidence="3">ChaN family lipoprotein</fullName>
    </submittedName>
</protein>
<dbReference type="SUPFAM" id="SSF159501">
    <property type="entry name" value="EreA/ChaN-like"/>
    <property type="match status" value="1"/>
</dbReference>
<name>A0ABP8UVZ4_9GAMM</name>
<evidence type="ECO:0000259" key="2">
    <source>
        <dbReference type="Pfam" id="PF04187"/>
    </source>
</evidence>
<comment type="caution">
    <text evidence="3">The sequence shown here is derived from an EMBL/GenBank/DDBJ whole genome shotgun (WGS) entry which is preliminary data.</text>
</comment>
<dbReference type="InterPro" id="IPR016773">
    <property type="entry name" value="Fe3_uptake_reg_CjrA_prd"/>
</dbReference>
<accession>A0ABP8UVZ4</accession>
<dbReference type="Proteomes" id="UP001500604">
    <property type="component" value="Unassembled WGS sequence"/>
</dbReference>
<gene>
    <name evidence="3" type="ORF">GCM10023116_03350</name>
</gene>
<dbReference type="CDD" id="cd14727">
    <property type="entry name" value="ChanN-like"/>
    <property type="match status" value="1"/>
</dbReference>
<feature type="chain" id="PRO_5045829458" evidence="1">
    <location>
        <begin position="27"/>
        <end position="293"/>
    </location>
</feature>
<evidence type="ECO:0000256" key="1">
    <source>
        <dbReference type="SAM" id="SignalP"/>
    </source>
</evidence>
<sequence>MKVTHLLRRPVVVLLVLALSGCSVFSAEEPQASRSIEVVTTGNPLTTTQLLSTLEASDYVILGERHDNAEHHSYQLEVLQALYQAGWLKQLSLEMLRPGQQAGMDKAYARKLTLSEELRDTIGWDKNWNWDFYGPIVAWAIANQVPVRSANMDRDELMTIYREQVAPSRDVIDEAAIASIREQIRESHCGMDDDTMLDAMTRIQQARDTRMAESMIQREQGVVLLAGAFHARNDVGVPRYVHQLRPEARLISVGFIEVVDDHLPDAKAQTHAYDIVWSTGAVDRKTPCELMKK</sequence>
<reference evidence="4" key="1">
    <citation type="journal article" date="2019" name="Int. J. Syst. Evol. Microbiol.">
        <title>The Global Catalogue of Microorganisms (GCM) 10K type strain sequencing project: providing services to taxonomists for standard genome sequencing and annotation.</title>
        <authorList>
            <consortium name="The Broad Institute Genomics Platform"/>
            <consortium name="The Broad Institute Genome Sequencing Center for Infectious Disease"/>
            <person name="Wu L."/>
            <person name="Ma J."/>
        </authorList>
    </citation>
    <scope>NUCLEOTIDE SEQUENCE [LARGE SCALE GENOMIC DNA]</scope>
    <source>
        <strain evidence="4">JCM 17805</strain>
    </source>
</reference>
<dbReference type="InterPro" id="IPR007314">
    <property type="entry name" value="Cofac_haem-bd_dom"/>
</dbReference>